<dbReference type="InterPro" id="IPR050624">
    <property type="entry name" value="HTH-type_Tx_Regulator"/>
</dbReference>
<dbReference type="PANTHER" id="PTHR43479">
    <property type="entry name" value="ACREF/ENVCD OPERON REPRESSOR-RELATED"/>
    <property type="match status" value="1"/>
</dbReference>
<keyword evidence="1 2" id="KW-0238">DNA-binding</keyword>
<dbReference type="RefSeq" id="WP_045168956.1">
    <property type="nucleotide sequence ID" value="NZ_CP113865.1"/>
</dbReference>
<evidence type="ECO:0000256" key="2">
    <source>
        <dbReference type="PROSITE-ProRule" id="PRU00335"/>
    </source>
</evidence>
<organism evidence="4 5">
    <name type="scientific">Caldicellulosiruptor morganii</name>
    <dbReference type="NCBI Taxonomy" id="1387555"/>
    <lineage>
        <taxon>Bacteria</taxon>
        <taxon>Bacillati</taxon>
        <taxon>Bacillota</taxon>
        <taxon>Bacillota incertae sedis</taxon>
        <taxon>Caldicellulosiruptorales</taxon>
        <taxon>Caldicellulosiruptoraceae</taxon>
        <taxon>Caldicellulosiruptor</taxon>
    </lineage>
</organism>
<feature type="domain" description="HTH tetR-type" evidence="3">
    <location>
        <begin position="10"/>
        <end position="70"/>
    </location>
</feature>
<gene>
    <name evidence="4" type="ORF">OTK00_001993</name>
</gene>
<accession>A0ABY7BKZ0</accession>
<sequence>MQKQNDLRVVRTRQMIKDAFLELMDTIGFSKITVKNLTKKASISRNTFYLHYKDKFDLLEQLENEILDGLKSLAMDLPIEVQITEGSADDKMFAVILQALEYIQKNRYFFSLIIGKNGDPAFYRKLHETIKSVMLSKNLMDKLKIPEKYAIAFVIGGHTSIINEWLSSGMKETPYELASIITSIFKNMSHSFFDPKT</sequence>
<keyword evidence="5" id="KW-1185">Reference proteome</keyword>
<dbReference type="Pfam" id="PF00440">
    <property type="entry name" value="TetR_N"/>
    <property type="match status" value="1"/>
</dbReference>
<dbReference type="Pfam" id="PF14278">
    <property type="entry name" value="TetR_C_8"/>
    <property type="match status" value="1"/>
</dbReference>
<dbReference type="InterPro" id="IPR039532">
    <property type="entry name" value="TetR_C_Firmicutes"/>
</dbReference>
<reference evidence="4" key="1">
    <citation type="submission" date="2022-12" db="EMBL/GenBank/DDBJ databases">
        <authorList>
            <person name="Bing R.G."/>
            <person name="Willard D.J."/>
            <person name="Manesh M.J.H."/>
            <person name="Laemthong T."/>
            <person name="Crosby J.R."/>
            <person name="Kelly R.M."/>
        </authorList>
    </citation>
    <scope>NUCLEOTIDE SEQUENCE</scope>
    <source>
        <strain evidence="4">DSM 8990</strain>
    </source>
</reference>
<dbReference type="Proteomes" id="UP001164909">
    <property type="component" value="Chromosome"/>
</dbReference>
<evidence type="ECO:0000256" key="1">
    <source>
        <dbReference type="ARBA" id="ARBA00023125"/>
    </source>
</evidence>
<dbReference type="InterPro" id="IPR001647">
    <property type="entry name" value="HTH_TetR"/>
</dbReference>
<dbReference type="Gene3D" id="1.10.357.10">
    <property type="entry name" value="Tetracycline Repressor, domain 2"/>
    <property type="match status" value="1"/>
</dbReference>
<dbReference type="SUPFAM" id="SSF46689">
    <property type="entry name" value="Homeodomain-like"/>
    <property type="match status" value="1"/>
</dbReference>
<dbReference type="EMBL" id="CP113865">
    <property type="protein sequence ID" value="WAM33490.1"/>
    <property type="molecule type" value="Genomic_DNA"/>
</dbReference>
<feature type="DNA-binding region" description="H-T-H motif" evidence="2">
    <location>
        <begin position="33"/>
        <end position="52"/>
    </location>
</feature>
<protein>
    <submittedName>
        <fullName evidence="4">TetR/AcrR family transcriptional regulator</fullName>
    </submittedName>
</protein>
<name>A0ABY7BKZ0_9FIRM</name>
<dbReference type="PROSITE" id="PS50977">
    <property type="entry name" value="HTH_TETR_2"/>
    <property type="match status" value="1"/>
</dbReference>
<evidence type="ECO:0000313" key="4">
    <source>
        <dbReference type="EMBL" id="WAM33490.1"/>
    </source>
</evidence>
<proteinExistence type="predicted"/>
<evidence type="ECO:0000313" key="5">
    <source>
        <dbReference type="Proteomes" id="UP001164909"/>
    </source>
</evidence>
<dbReference type="PANTHER" id="PTHR43479:SF7">
    <property type="entry name" value="TETR-FAMILY TRANSCRIPTIONAL REGULATOR"/>
    <property type="match status" value="1"/>
</dbReference>
<evidence type="ECO:0000259" key="3">
    <source>
        <dbReference type="PROSITE" id="PS50977"/>
    </source>
</evidence>
<dbReference type="InterPro" id="IPR009057">
    <property type="entry name" value="Homeodomain-like_sf"/>
</dbReference>